<keyword evidence="3" id="KW-0238">DNA-binding</keyword>
<evidence type="ECO:0000313" key="7">
    <source>
        <dbReference type="EMBL" id="OIT39516.1"/>
    </source>
</evidence>
<dbReference type="SUPFAM" id="SSF55455">
    <property type="entry name" value="SRF-like"/>
    <property type="match status" value="1"/>
</dbReference>
<dbReference type="InterPro" id="IPR002100">
    <property type="entry name" value="TF_MADSbox"/>
</dbReference>
<dbReference type="STRING" id="49451.A0A314LD59"/>
<comment type="caution">
    <text evidence="7">The sequence shown here is derived from an EMBL/GenBank/DDBJ whole genome shotgun (WGS) entry which is preliminary data.</text>
</comment>
<organism evidence="7 8">
    <name type="scientific">Nicotiana attenuata</name>
    <name type="common">Coyote tobacco</name>
    <dbReference type="NCBI Taxonomy" id="49451"/>
    <lineage>
        <taxon>Eukaryota</taxon>
        <taxon>Viridiplantae</taxon>
        <taxon>Streptophyta</taxon>
        <taxon>Embryophyta</taxon>
        <taxon>Tracheophyta</taxon>
        <taxon>Spermatophyta</taxon>
        <taxon>Magnoliopsida</taxon>
        <taxon>eudicotyledons</taxon>
        <taxon>Gunneridae</taxon>
        <taxon>Pentapetalae</taxon>
        <taxon>asterids</taxon>
        <taxon>lamiids</taxon>
        <taxon>Solanales</taxon>
        <taxon>Solanaceae</taxon>
        <taxon>Nicotianoideae</taxon>
        <taxon>Nicotianeae</taxon>
        <taxon>Nicotiana</taxon>
    </lineage>
</organism>
<evidence type="ECO:0000256" key="5">
    <source>
        <dbReference type="ARBA" id="ARBA00023242"/>
    </source>
</evidence>
<reference evidence="7" key="1">
    <citation type="submission" date="2016-11" db="EMBL/GenBank/DDBJ databases">
        <title>The genome of Nicotiana attenuata.</title>
        <authorList>
            <person name="Xu S."/>
            <person name="Brockmoeller T."/>
            <person name="Gaquerel E."/>
            <person name="Navarro A."/>
            <person name="Kuhl H."/>
            <person name="Gase K."/>
            <person name="Ling Z."/>
            <person name="Zhou W."/>
            <person name="Kreitzer C."/>
            <person name="Stanke M."/>
            <person name="Tang H."/>
            <person name="Lyons E."/>
            <person name="Pandey P."/>
            <person name="Pandey S.P."/>
            <person name="Timmermann B."/>
            <person name="Baldwin I.T."/>
        </authorList>
    </citation>
    <scope>NUCLEOTIDE SEQUENCE [LARGE SCALE GENOMIC DNA]</scope>
    <source>
        <strain evidence="7">UT</strain>
    </source>
</reference>
<keyword evidence="2" id="KW-0805">Transcription regulation</keyword>
<gene>
    <name evidence="7" type="ORF">A4A49_16606</name>
</gene>
<dbReference type="Gramene" id="OIT39516">
    <property type="protein sequence ID" value="OIT39516"/>
    <property type="gene ID" value="A4A49_16606"/>
</dbReference>
<dbReference type="Gene3D" id="3.40.1810.10">
    <property type="entry name" value="Transcription factor, MADS-box"/>
    <property type="match status" value="1"/>
</dbReference>
<dbReference type="SMR" id="A0A314LD59"/>
<evidence type="ECO:0000259" key="6">
    <source>
        <dbReference type="PROSITE" id="PS50066"/>
    </source>
</evidence>
<dbReference type="PANTHER" id="PTHR48019">
    <property type="entry name" value="SERUM RESPONSE FACTOR HOMOLOG"/>
    <property type="match status" value="1"/>
</dbReference>
<keyword evidence="5" id="KW-0539">Nucleus</keyword>
<dbReference type="Proteomes" id="UP000187609">
    <property type="component" value="Unassembled WGS sequence"/>
</dbReference>
<dbReference type="PRINTS" id="PR00404">
    <property type="entry name" value="MADSDOMAIN"/>
</dbReference>
<dbReference type="GO" id="GO:0046983">
    <property type="term" value="F:protein dimerization activity"/>
    <property type="evidence" value="ECO:0007669"/>
    <property type="project" value="InterPro"/>
</dbReference>
<dbReference type="GO" id="GO:0005634">
    <property type="term" value="C:nucleus"/>
    <property type="evidence" value="ECO:0007669"/>
    <property type="project" value="UniProtKB-SubCell"/>
</dbReference>
<keyword evidence="4" id="KW-0804">Transcription</keyword>
<dbReference type="PROSITE" id="PS50066">
    <property type="entry name" value="MADS_BOX_2"/>
    <property type="match status" value="1"/>
</dbReference>
<dbReference type="InterPro" id="IPR050142">
    <property type="entry name" value="MADS-box/MEF2_TF"/>
</dbReference>
<dbReference type="Pfam" id="PF00319">
    <property type="entry name" value="SRF-TF"/>
    <property type="match status" value="1"/>
</dbReference>
<sequence length="394" mass="45150">MGRKIEMKKIEEITKRQVTFSKRRSSLIKKAEEIAVCCDVDVFFVAFSPSGRISKFCSQKSIEDMIHRYINLPVERRLTHLADVQNLELQIKKSTLELQILDATIRDYEPGVDQEPSLHQLYWCERNLQQSLQKVMARKMNFDQMELEKQGKLDTIPFHFAAQETDPQQLDTWINPYSASIQRNIFQFQDLTDRGKRVAENSSNYAYNVPFASSSQCGNISFPQIQNSSPYISTQSEQQNMVVDVQQNPAQAFGQSEAQVTFGESSSSSIMNFWNNLCNSTRPIPGLPSTMGTQLNNSSQLELDYAPPNWSTLPYPSNINFSSHNNNHIIQNNDHYSSVQSDARGPNGCNYALEANIMDNNHYFVERTQENDSWEWNDSVLNDTFSVENFSNLD</sequence>
<evidence type="ECO:0000256" key="4">
    <source>
        <dbReference type="ARBA" id="ARBA00023163"/>
    </source>
</evidence>
<keyword evidence="8" id="KW-1185">Reference proteome</keyword>
<accession>A0A314LD59</accession>
<evidence type="ECO:0000256" key="1">
    <source>
        <dbReference type="ARBA" id="ARBA00004123"/>
    </source>
</evidence>
<dbReference type="SMART" id="SM00432">
    <property type="entry name" value="MADS"/>
    <property type="match status" value="1"/>
</dbReference>
<proteinExistence type="predicted"/>
<evidence type="ECO:0000256" key="3">
    <source>
        <dbReference type="ARBA" id="ARBA00023125"/>
    </source>
</evidence>
<evidence type="ECO:0000313" key="8">
    <source>
        <dbReference type="Proteomes" id="UP000187609"/>
    </source>
</evidence>
<dbReference type="InterPro" id="IPR036879">
    <property type="entry name" value="TF_MADSbox_sf"/>
</dbReference>
<name>A0A314LD59_NICAT</name>
<evidence type="ECO:0000256" key="2">
    <source>
        <dbReference type="ARBA" id="ARBA00023015"/>
    </source>
</evidence>
<comment type="subcellular location">
    <subcellularLocation>
        <location evidence="1">Nucleus</location>
    </subcellularLocation>
</comment>
<protein>
    <recommendedName>
        <fullName evidence="6">MADS-box domain-containing protein</fullName>
    </recommendedName>
</protein>
<dbReference type="EMBL" id="MJEQ01000100">
    <property type="protein sequence ID" value="OIT39516.1"/>
    <property type="molecule type" value="Genomic_DNA"/>
</dbReference>
<dbReference type="GO" id="GO:0003677">
    <property type="term" value="F:DNA binding"/>
    <property type="evidence" value="ECO:0007669"/>
    <property type="project" value="UniProtKB-KW"/>
</dbReference>
<feature type="domain" description="MADS-box" evidence="6">
    <location>
        <begin position="1"/>
        <end position="60"/>
    </location>
</feature>
<dbReference type="AlphaFoldDB" id="A0A314LD59"/>